<dbReference type="SUPFAM" id="SSF56645">
    <property type="entry name" value="Acyl-CoA dehydrogenase NM domain-like"/>
    <property type="match status" value="1"/>
</dbReference>
<dbReference type="InterPro" id="IPR037069">
    <property type="entry name" value="AcylCoA_DH/ox_N_sf"/>
</dbReference>
<dbReference type="InterPro" id="IPR036250">
    <property type="entry name" value="AcylCo_DH-like_C"/>
</dbReference>
<name>A0A3G8JPL8_9ACTN</name>
<dbReference type="EMBL" id="CP033972">
    <property type="protein sequence ID" value="AZG46625.1"/>
    <property type="molecule type" value="Genomic_DNA"/>
</dbReference>
<dbReference type="PANTHER" id="PTHR43884:SF20">
    <property type="entry name" value="ACYL-COA DEHYDROGENASE FADE28"/>
    <property type="match status" value="1"/>
</dbReference>
<dbReference type="GO" id="GO:0050660">
    <property type="term" value="F:flavin adenine dinucleotide binding"/>
    <property type="evidence" value="ECO:0007669"/>
    <property type="project" value="InterPro"/>
</dbReference>
<keyword evidence="3" id="KW-0285">Flavoprotein</keyword>
<dbReference type="InterPro" id="IPR009100">
    <property type="entry name" value="AcylCoA_DH/oxidase_NM_dom_sf"/>
</dbReference>
<dbReference type="InterPro" id="IPR013786">
    <property type="entry name" value="AcylCoA_DH/ox_N"/>
</dbReference>
<dbReference type="Proteomes" id="UP000271469">
    <property type="component" value="Chromosome"/>
</dbReference>
<evidence type="ECO:0000259" key="6">
    <source>
        <dbReference type="Pfam" id="PF00441"/>
    </source>
</evidence>
<evidence type="ECO:0000256" key="1">
    <source>
        <dbReference type="ARBA" id="ARBA00001974"/>
    </source>
</evidence>
<reference evidence="8 9" key="1">
    <citation type="submission" date="2018-11" db="EMBL/GenBank/DDBJ databases">
        <title>Gordonia insulae sp. nov., isolated from an island soil.</title>
        <authorList>
            <person name="Kim Y.S."/>
            <person name="Kim S.B."/>
        </authorList>
    </citation>
    <scope>NUCLEOTIDE SEQUENCE [LARGE SCALE GENOMIC DNA]</scope>
    <source>
        <strain evidence="8 9">MMS17-SY073</strain>
    </source>
</reference>
<dbReference type="Pfam" id="PF00441">
    <property type="entry name" value="Acyl-CoA_dh_1"/>
    <property type="match status" value="1"/>
</dbReference>
<dbReference type="OrthoDB" id="7328575at2"/>
<evidence type="ECO:0000256" key="4">
    <source>
        <dbReference type="ARBA" id="ARBA00022827"/>
    </source>
</evidence>
<keyword evidence="9" id="KW-1185">Reference proteome</keyword>
<sequence length="355" mass="37108">MHWELSDEQELFASSLREWISAKFPTDTVRELQATGDSSRFADALIGEGWWGVGYPEEAGGQGGGVLELALAAREFGRAAVPDSRWLAAALVAPLLGDQELAAQLAGDQKFALALRADRAPTWAPLTIDGATVSGTVTHVLGAVDADVFVVPVEGADGPGWVRVAASAASLSATNLLDRSRAAATVEFSGAAADGFVAHDDGPFSRTSALAAILVAADALGTAERMLELAVDYSKQRKQFGQFIGAFQAVKHAAAQMLVAVESSYSIALYAAAAVDAGLPDADTIAAVAKAQVTKVVADVAESSLTVHGAIGYTWEHDLHLFYKRAKLDRTLYGAPGTWNERIAASLLDEPAATT</sequence>
<keyword evidence="5 8" id="KW-0560">Oxidoreductase</keyword>
<comment type="similarity">
    <text evidence="2">Belongs to the acyl-CoA dehydrogenase family.</text>
</comment>
<evidence type="ECO:0000313" key="8">
    <source>
        <dbReference type="EMBL" id="AZG46625.1"/>
    </source>
</evidence>
<dbReference type="EC" id="1.3.99.-" evidence="8"/>
<dbReference type="RefSeq" id="WP_124709107.1">
    <property type="nucleotide sequence ID" value="NZ_CP033972.1"/>
</dbReference>
<dbReference type="Pfam" id="PF02771">
    <property type="entry name" value="Acyl-CoA_dh_N"/>
    <property type="match status" value="1"/>
</dbReference>
<dbReference type="PANTHER" id="PTHR43884">
    <property type="entry name" value="ACYL-COA DEHYDROGENASE"/>
    <property type="match status" value="1"/>
</dbReference>
<organism evidence="8 9">
    <name type="scientific">Gordonia insulae</name>
    <dbReference type="NCBI Taxonomy" id="2420509"/>
    <lineage>
        <taxon>Bacteria</taxon>
        <taxon>Bacillati</taxon>
        <taxon>Actinomycetota</taxon>
        <taxon>Actinomycetes</taxon>
        <taxon>Mycobacteriales</taxon>
        <taxon>Gordoniaceae</taxon>
        <taxon>Gordonia</taxon>
    </lineage>
</organism>
<dbReference type="AlphaFoldDB" id="A0A3G8JPL8"/>
<evidence type="ECO:0000256" key="2">
    <source>
        <dbReference type="ARBA" id="ARBA00009347"/>
    </source>
</evidence>
<dbReference type="GO" id="GO:0003995">
    <property type="term" value="F:acyl-CoA dehydrogenase activity"/>
    <property type="evidence" value="ECO:0007669"/>
    <property type="project" value="TreeGrafter"/>
</dbReference>
<keyword evidence="4" id="KW-0274">FAD</keyword>
<dbReference type="Gene3D" id="1.10.540.10">
    <property type="entry name" value="Acyl-CoA dehydrogenase/oxidase, N-terminal domain"/>
    <property type="match status" value="1"/>
</dbReference>
<protein>
    <submittedName>
        <fullName evidence="8">Acyl-CoA dehydrogenase FadE34</fullName>
        <ecNumber evidence="8">1.3.99.-</ecNumber>
    </submittedName>
</protein>
<evidence type="ECO:0000256" key="3">
    <source>
        <dbReference type="ARBA" id="ARBA00022630"/>
    </source>
</evidence>
<comment type="cofactor">
    <cofactor evidence="1">
        <name>FAD</name>
        <dbReference type="ChEBI" id="CHEBI:57692"/>
    </cofactor>
</comment>
<dbReference type="InterPro" id="IPR009075">
    <property type="entry name" value="AcylCo_DH/oxidase_C"/>
</dbReference>
<proteinExistence type="inferred from homology"/>
<accession>A0A3G8JPL8</accession>
<gene>
    <name evidence="8" type="ORF">D7316_03226</name>
</gene>
<feature type="domain" description="Acyl-CoA dehydrogenase/oxidase N-terminal" evidence="7">
    <location>
        <begin position="6"/>
        <end position="82"/>
    </location>
</feature>
<dbReference type="KEGG" id="gom:D7316_03226"/>
<evidence type="ECO:0000256" key="5">
    <source>
        <dbReference type="ARBA" id="ARBA00023002"/>
    </source>
</evidence>
<evidence type="ECO:0000313" key="9">
    <source>
        <dbReference type="Proteomes" id="UP000271469"/>
    </source>
</evidence>
<evidence type="ECO:0000259" key="7">
    <source>
        <dbReference type="Pfam" id="PF02771"/>
    </source>
</evidence>
<feature type="domain" description="Acyl-CoA dehydrogenase/oxidase C-terminal" evidence="6">
    <location>
        <begin position="212"/>
        <end position="347"/>
    </location>
</feature>
<dbReference type="SUPFAM" id="SSF47203">
    <property type="entry name" value="Acyl-CoA dehydrogenase C-terminal domain-like"/>
    <property type="match status" value="1"/>
</dbReference>
<dbReference type="Gene3D" id="1.20.140.10">
    <property type="entry name" value="Butyryl-CoA Dehydrogenase, subunit A, domain 3"/>
    <property type="match status" value="1"/>
</dbReference>